<evidence type="ECO:0000313" key="2">
    <source>
        <dbReference type="EMBL" id="PIZ70657.1"/>
    </source>
</evidence>
<feature type="transmembrane region" description="Helical" evidence="1">
    <location>
        <begin position="21"/>
        <end position="43"/>
    </location>
</feature>
<protein>
    <submittedName>
        <fullName evidence="2">Uncharacterized protein</fullName>
    </submittedName>
</protein>
<gene>
    <name evidence="2" type="ORF">COY09_02505</name>
</gene>
<reference evidence="3" key="1">
    <citation type="submission" date="2017-09" db="EMBL/GenBank/DDBJ databases">
        <title>Depth-based differentiation of microbial function through sediment-hosted aquifers and enrichment of novel symbionts in the deep terrestrial subsurface.</title>
        <authorList>
            <person name="Probst A.J."/>
            <person name="Ladd B."/>
            <person name="Jarett J.K."/>
            <person name="Geller-Mcgrath D.E."/>
            <person name="Sieber C.M.K."/>
            <person name="Emerson J.B."/>
            <person name="Anantharaman K."/>
            <person name="Thomas B.C."/>
            <person name="Malmstrom R."/>
            <person name="Stieglmeier M."/>
            <person name="Klingl A."/>
            <person name="Woyke T."/>
            <person name="Ryan C.M."/>
            <person name="Banfield J.F."/>
        </authorList>
    </citation>
    <scope>NUCLEOTIDE SEQUENCE [LARGE SCALE GENOMIC DNA]</scope>
</reference>
<accession>A0A2M7UHG6</accession>
<keyword evidence="1" id="KW-0472">Membrane</keyword>
<sequence>MGTGAGTGGGTRPLRRRRGRTFWRIIAASLVILVVIFVLIWLLTGQRGCNAKLVPSATTSQVYSVMVPTESVDNYRILGIITKQNGNEVVNLAAFERFIKGSQPTSTDFIKSLVAALYEAQNGGPETDSLRDAFNYLVWQGLSPDPELKKLLANATPAKTMGVTRSATKHKKTVVARKPKTTSVAKKTLVESKPSPISSVIAEKSVPDKISPKYGEIQIFKQDSNSKVTTTYRVIPPKKIRIRTVIKVTPIIPKDVNGGDEQ</sequence>
<dbReference type="EMBL" id="PFOI01000041">
    <property type="protein sequence ID" value="PIZ70657.1"/>
    <property type="molecule type" value="Genomic_DNA"/>
</dbReference>
<keyword evidence="1" id="KW-1133">Transmembrane helix</keyword>
<dbReference type="Proteomes" id="UP000231071">
    <property type="component" value="Unassembled WGS sequence"/>
</dbReference>
<proteinExistence type="predicted"/>
<keyword evidence="1" id="KW-0812">Transmembrane</keyword>
<organism evidence="2 3">
    <name type="scientific">Candidatus Portnoybacteria bacterium CG_4_10_14_0_2_um_filter_39_11</name>
    <dbReference type="NCBI Taxonomy" id="1974797"/>
    <lineage>
        <taxon>Bacteria</taxon>
        <taxon>Candidatus Portnoyibacteriota</taxon>
    </lineage>
</organism>
<evidence type="ECO:0000256" key="1">
    <source>
        <dbReference type="SAM" id="Phobius"/>
    </source>
</evidence>
<evidence type="ECO:0000313" key="3">
    <source>
        <dbReference type="Proteomes" id="UP000231071"/>
    </source>
</evidence>
<comment type="caution">
    <text evidence="2">The sequence shown here is derived from an EMBL/GenBank/DDBJ whole genome shotgun (WGS) entry which is preliminary data.</text>
</comment>
<dbReference type="AlphaFoldDB" id="A0A2M7UHG6"/>
<name>A0A2M7UHG6_9BACT</name>